<reference evidence="2 3" key="1">
    <citation type="submission" date="2024-06" db="EMBL/GenBank/DDBJ databases">
        <title>The Natural Products Discovery Center: Release of the First 8490 Sequenced Strains for Exploring Actinobacteria Biosynthetic Diversity.</title>
        <authorList>
            <person name="Kalkreuter E."/>
            <person name="Kautsar S.A."/>
            <person name="Yang D."/>
            <person name="Bader C.D."/>
            <person name="Teijaro C.N."/>
            <person name="Fluegel L."/>
            <person name="Davis C.M."/>
            <person name="Simpson J.R."/>
            <person name="Lauterbach L."/>
            <person name="Steele A.D."/>
            <person name="Gui C."/>
            <person name="Meng S."/>
            <person name="Li G."/>
            <person name="Viehrig K."/>
            <person name="Ye F."/>
            <person name="Su P."/>
            <person name="Kiefer A.F."/>
            <person name="Nichols A."/>
            <person name="Cepeda A.J."/>
            <person name="Yan W."/>
            <person name="Fan B."/>
            <person name="Jiang Y."/>
            <person name="Adhikari A."/>
            <person name="Zheng C.-J."/>
            <person name="Schuster L."/>
            <person name="Cowan T.M."/>
            <person name="Smanski M.J."/>
            <person name="Chevrette M.G."/>
            <person name="De Carvalho L.P.S."/>
            <person name="Shen B."/>
        </authorList>
    </citation>
    <scope>NUCLEOTIDE SEQUENCE [LARGE SCALE GENOMIC DNA]</scope>
    <source>
        <strain evidence="2 3">NPDC046838</strain>
    </source>
</reference>
<sequence length="207" mass="21810">MATLTDISTYGTHRKHRRPLAAALLCAATVLTGCGDERPGTSAAPAPGPTRASESASASPSPSLSPAPGASPYVEPGVIDGAPHNRENNAYRHPGEMSESGRTGAAAEVARMKPVLKRLWKTKKWDPESVRAQLTDKLGYEDADELKVQEVYSTYEGDKEVTPEGAMIGLSVGADSCVTAYVDRTGYGAEANGRFPETGCIRPPTGH</sequence>
<evidence type="ECO:0000313" key="2">
    <source>
        <dbReference type="EMBL" id="MEU6820421.1"/>
    </source>
</evidence>
<feature type="compositionally biased region" description="Low complexity" evidence="1">
    <location>
        <begin position="40"/>
        <end position="72"/>
    </location>
</feature>
<proteinExistence type="predicted"/>
<name>A0ABV3BHI3_9ACTN</name>
<evidence type="ECO:0008006" key="4">
    <source>
        <dbReference type="Google" id="ProtNLM"/>
    </source>
</evidence>
<feature type="compositionally biased region" description="Basic and acidic residues" evidence="1">
    <location>
        <begin position="83"/>
        <end position="96"/>
    </location>
</feature>
<feature type="region of interest" description="Disordered" evidence="1">
    <location>
        <begin position="34"/>
        <end position="107"/>
    </location>
</feature>
<dbReference type="Proteomes" id="UP001551176">
    <property type="component" value="Unassembled WGS sequence"/>
</dbReference>
<organism evidence="2 3">
    <name type="scientific">Streptomyces atriruber</name>
    <dbReference type="NCBI Taxonomy" id="545121"/>
    <lineage>
        <taxon>Bacteria</taxon>
        <taxon>Bacillati</taxon>
        <taxon>Actinomycetota</taxon>
        <taxon>Actinomycetes</taxon>
        <taxon>Kitasatosporales</taxon>
        <taxon>Streptomycetaceae</taxon>
        <taxon>Streptomyces</taxon>
    </lineage>
</organism>
<evidence type="ECO:0000256" key="1">
    <source>
        <dbReference type="SAM" id="MobiDB-lite"/>
    </source>
</evidence>
<accession>A0ABV3BHI3</accession>
<keyword evidence="3" id="KW-1185">Reference proteome</keyword>
<protein>
    <recommendedName>
        <fullName evidence="4">Lipoprotein</fullName>
    </recommendedName>
</protein>
<comment type="caution">
    <text evidence="2">The sequence shown here is derived from an EMBL/GenBank/DDBJ whole genome shotgun (WGS) entry which is preliminary data.</text>
</comment>
<dbReference type="RefSeq" id="WP_359345930.1">
    <property type="nucleotide sequence ID" value="NZ_JBEYXV010000003.1"/>
</dbReference>
<evidence type="ECO:0000313" key="3">
    <source>
        <dbReference type="Proteomes" id="UP001551176"/>
    </source>
</evidence>
<dbReference type="EMBL" id="JBEYXV010000003">
    <property type="protein sequence ID" value="MEU6820421.1"/>
    <property type="molecule type" value="Genomic_DNA"/>
</dbReference>
<gene>
    <name evidence="2" type="ORF">ABZ921_07315</name>
</gene>